<organism evidence="3 4">
    <name type="scientific">Polynucleobacter paneuropaeus</name>
    <dbReference type="NCBI Taxonomy" id="2527775"/>
    <lineage>
        <taxon>Bacteria</taxon>
        <taxon>Pseudomonadati</taxon>
        <taxon>Pseudomonadota</taxon>
        <taxon>Betaproteobacteria</taxon>
        <taxon>Burkholderiales</taxon>
        <taxon>Burkholderiaceae</taxon>
        <taxon>Polynucleobacter</taxon>
    </lineage>
</organism>
<proteinExistence type="predicted"/>
<dbReference type="Gene3D" id="1.10.150.130">
    <property type="match status" value="1"/>
</dbReference>
<dbReference type="CDD" id="cd00397">
    <property type="entry name" value="DNA_BRE_C"/>
    <property type="match status" value="1"/>
</dbReference>
<dbReference type="GO" id="GO:0015074">
    <property type="term" value="P:DNA integration"/>
    <property type="evidence" value="ECO:0007669"/>
    <property type="project" value="InterPro"/>
</dbReference>
<evidence type="ECO:0000256" key="2">
    <source>
        <dbReference type="ARBA" id="ARBA00023172"/>
    </source>
</evidence>
<evidence type="ECO:0000256" key="1">
    <source>
        <dbReference type="ARBA" id="ARBA00023125"/>
    </source>
</evidence>
<dbReference type="GO" id="GO:0003677">
    <property type="term" value="F:DNA binding"/>
    <property type="evidence" value="ECO:0007669"/>
    <property type="project" value="UniProtKB-KW"/>
</dbReference>
<dbReference type="Gene3D" id="1.10.443.10">
    <property type="entry name" value="Intergrase catalytic core"/>
    <property type="match status" value="1"/>
</dbReference>
<keyword evidence="1" id="KW-0238">DNA-binding</keyword>
<keyword evidence="2" id="KW-0233">DNA recombination</keyword>
<dbReference type="GO" id="GO:0006310">
    <property type="term" value="P:DNA recombination"/>
    <property type="evidence" value="ECO:0007669"/>
    <property type="project" value="UniProtKB-KW"/>
</dbReference>
<dbReference type="Proteomes" id="UP000783102">
    <property type="component" value="Unassembled WGS sequence"/>
</dbReference>
<accession>A0A9Q2ZS95</accession>
<dbReference type="AlphaFoldDB" id="A0A9Q2ZS95"/>
<evidence type="ECO:0000313" key="4">
    <source>
        <dbReference type="Proteomes" id="UP000783102"/>
    </source>
</evidence>
<protein>
    <submittedName>
        <fullName evidence="3">Site-specific integrase</fullName>
    </submittedName>
</protein>
<dbReference type="InterPro" id="IPR010998">
    <property type="entry name" value="Integrase_recombinase_N"/>
</dbReference>
<comment type="caution">
    <text evidence="3">The sequence shown here is derived from an EMBL/GenBank/DDBJ whole genome shotgun (WGS) entry which is preliminary data.</text>
</comment>
<evidence type="ECO:0000313" key="3">
    <source>
        <dbReference type="EMBL" id="MBT8550538.1"/>
    </source>
</evidence>
<name>A0A9Q2ZS95_9BURK</name>
<dbReference type="SUPFAM" id="SSF56349">
    <property type="entry name" value="DNA breaking-rejoining enzymes"/>
    <property type="match status" value="1"/>
</dbReference>
<dbReference type="InterPro" id="IPR011010">
    <property type="entry name" value="DNA_brk_join_enz"/>
</dbReference>
<reference evidence="3" key="1">
    <citation type="journal article" date="2021" name="Genome Biol. Evol.">
        <title>Continental-Scale Gene Flow Prevents Allopatric Divergence of Pelagic Freshwater Bacteria.</title>
        <authorList>
            <person name="Hoetzinger M."/>
            <person name="Pitt A."/>
            <person name="Huemer A."/>
            <person name="Hahn M.W."/>
        </authorList>
    </citation>
    <scope>NUCLEOTIDE SEQUENCE</scope>
    <source>
        <strain evidence="3">SM1-W8</strain>
    </source>
</reference>
<dbReference type="EMBL" id="JAANEY010000001">
    <property type="protein sequence ID" value="MBT8550538.1"/>
    <property type="molecule type" value="Genomic_DNA"/>
</dbReference>
<sequence>MPTKKVTTNGTEVAIFDNAVIYKRGEYWHFRYWLTKERKYARFSLRTTNLNTAKVKAEGHYHELKAKEYAGITHFSKTAKDGVAMYLAKREKDIDINITKGRFSTIKTHLEHWLNYIKRDTKLKELQITDCEDYYLKRVEGKTKKQTLSATTVENEQSTINAMMKWLYKHKETNLESFEFTKLKRVDRGDESLRRNSFTDDEIKRIGIELDKYIAEAQQNINETGNLVKAIAGYYFVISIMFGLRRGEQIQIEWRDYEEFRHKVGTEKYNLVKLTVRAEISKVNKTRRIVEKDIGYFDDLFKLQYPRITAYQKSKEKDKQKHFANTLIFSANGDTAISNRAIAYHFDKIIKLAKIENIEKRNIVPYSFRHYYITQKVNSGLVPTSVGEIAGTSTTQIENTYYHTTDAKLIANAFAGYTLKDGLLIPT</sequence>
<dbReference type="InterPro" id="IPR013762">
    <property type="entry name" value="Integrase-like_cat_sf"/>
</dbReference>
<gene>
    <name evidence="3" type="ORF">G6731_00995</name>
</gene>